<dbReference type="PANTHER" id="PTHR22683">
    <property type="entry name" value="SPORULATION PROTEIN RELATED"/>
    <property type="match status" value="1"/>
</dbReference>
<comment type="caution">
    <text evidence="5">The sequence shown here is derived from an EMBL/GenBank/DDBJ whole genome shotgun (WGS) entry which is preliminary data.</text>
</comment>
<dbReference type="EMBL" id="BAAAQA010000022">
    <property type="protein sequence ID" value="GAA2119951.1"/>
    <property type="molecule type" value="Genomic_DNA"/>
</dbReference>
<protein>
    <submittedName>
        <fullName evidence="5">FtsK/SpoIIIE domain-containing protein</fullName>
    </submittedName>
</protein>
<organism evidence="5 6">
    <name type="scientific">Kocuria atrinae</name>
    <dbReference type="NCBI Taxonomy" id="592377"/>
    <lineage>
        <taxon>Bacteria</taxon>
        <taxon>Bacillati</taxon>
        <taxon>Actinomycetota</taxon>
        <taxon>Actinomycetes</taxon>
        <taxon>Micrococcales</taxon>
        <taxon>Micrococcaceae</taxon>
        <taxon>Kocuria</taxon>
    </lineage>
</organism>
<feature type="binding site" evidence="3">
    <location>
        <begin position="380"/>
        <end position="387"/>
    </location>
    <ligand>
        <name>ATP</name>
        <dbReference type="ChEBI" id="CHEBI:30616"/>
    </ligand>
</feature>
<dbReference type="PANTHER" id="PTHR22683:SF41">
    <property type="entry name" value="DNA TRANSLOCASE FTSK"/>
    <property type="match status" value="1"/>
</dbReference>
<dbReference type="SUPFAM" id="SSF52540">
    <property type="entry name" value="P-loop containing nucleoside triphosphate hydrolases"/>
    <property type="match status" value="1"/>
</dbReference>
<dbReference type="Gene3D" id="3.40.50.300">
    <property type="entry name" value="P-loop containing nucleotide triphosphate hydrolases"/>
    <property type="match status" value="2"/>
</dbReference>
<evidence type="ECO:0000313" key="5">
    <source>
        <dbReference type="EMBL" id="GAA2119951.1"/>
    </source>
</evidence>
<proteinExistence type="predicted"/>
<feature type="domain" description="FtsK" evidence="4">
    <location>
        <begin position="361"/>
        <end position="565"/>
    </location>
</feature>
<dbReference type="InterPro" id="IPR050206">
    <property type="entry name" value="FtsK/SpoIIIE/SftA"/>
</dbReference>
<dbReference type="PROSITE" id="PS50901">
    <property type="entry name" value="FTSK"/>
    <property type="match status" value="1"/>
</dbReference>
<evidence type="ECO:0000256" key="3">
    <source>
        <dbReference type="PROSITE-ProRule" id="PRU00289"/>
    </source>
</evidence>
<keyword evidence="1 3" id="KW-0547">Nucleotide-binding</keyword>
<evidence type="ECO:0000256" key="2">
    <source>
        <dbReference type="ARBA" id="ARBA00022840"/>
    </source>
</evidence>
<evidence type="ECO:0000256" key="1">
    <source>
        <dbReference type="ARBA" id="ARBA00022741"/>
    </source>
</evidence>
<dbReference type="Proteomes" id="UP001500166">
    <property type="component" value="Unassembled WGS sequence"/>
</dbReference>
<reference evidence="5 6" key="1">
    <citation type="journal article" date="2019" name="Int. J. Syst. Evol. Microbiol.">
        <title>The Global Catalogue of Microorganisms (GCM) 10K type strain sequencing project: providing services to taxonomists for standard genome sequencing and annotation.</title>
        <authorList>
            <consortium name="The Broad Institute Genomics Platform"/>
            <consortium name="The Broad Institute Genome Sequencing Center for Infectious Disease"/>
            <person name="Wu L."/>
            <person name="Ma J."/>
        </authorList>
    </citation>
    <scope>NUCLEOTIDE SEQUENCE [LARGE SCALE GENOMIC DNA]</scope>
    <source>
        <strain evidence="5 6">JCM 15914</strain>
    </source>
</reference>
<dbReference type="Pfam" id="PF01580">
    <property type="entry name" value="FtsK_SpoIIIE"/>
    <property type="match status" value="1"/>
</dbReference>
<dbReference type="InterPro" id="IPR002543">
    <property type="entry name" value="FtsK_dom"/>
</dbReference>
<gene>
    <name evidence="5" type="ORF">GCM10009824_21210</name>
</gene>
<keyword evidence="2 3" id="KW-0067">ATP-binding</keyword>
<dbReference type="CDD" id="cd01127">
    <property type="entry name" value="TrwB_TraG_TraD_VirD4"/>
    <property type="match status" value="1"/>
</dbReference>
<accession>A0ABN2Y0G4</accession>
<evidence type="ECO:0000259" key="4">
    <source>
        <dbReference type="PROSITE" id="PS50901"/>
    </source>
</evidence>
<dbReference type="InterPro" id="IPR027417">
    <property type="entry name" value="P-loop_NTPase"/>
</dbReference>
<name>A0ABN2Y0G4_9MICC</name>
<keyword evidence="6" id="KW-1185">Reference proteome</keyword>
<sequence>MTTRVELAAEQLKRAHASALGALDAASALVAGARAEAERAAKTAYERQVAIARTRAAQQVAQHSSAARDLGIELIGNAGNLLAVADYVTAGTLCLPGADSGVNRDIVAPCILPLIGRGNVVLDLAGETGTHLIRHLIWGAYSGTAPGQVDVIGYDPSLTGLLSPFAGIKAGSESAFTVLNRPQELSQVVDRLVGDVQRVNDLLRGTGDTLLDLRARTGHPVERWQVLVLLDSPEGIDEQAYRQLLSLGKVGPSAGISLVWLTNPEADKPDWWNQGSVEKSAHVLEANDGEVRWRAHPQFTLKIAQPAASDLVSKTDSLVADITSASALSVPFERVQQTETRWTESSADGLTFAVGMSGPRVVEITLGDERQQRHNVLVTGAVGQGKSNLLKVIVHSLCQRYAPGELQLYMLDFKAGVTLFPFASTPGAVDYLPHARVLGLESDRDFGLAVLKHLDDELGRRSRLFRPYGDNISKYRAAVPEPPLPRIVLIIDEFHMMFEPTDKNAEDAAQLLEGLARRGRACGIHTILASQTISGITALMTRENGIFAQFPIRVALKNALAESFATLSQGNDAAARLRVRGEAVLNQDYGVDSANQQAVIAVADDSVLADLQRAWWEAARQSITAPLVFDGAHLIRPSEAVPAIQALRRRVVNEGTAPAALVGYPIDVSGAPLAISLPDDPGRHLAVLGAGERGGGMEGGEDAANNAVGILQTASVSLALQHPDGDANFVCFDLLDPVTARRNNHSEWLHLMERLGYPVQRVEKADVGTYLQRLAGELLEGAAVQRTYLVAFGLDRAPNLEVPDSFAHRPVEDLQTILRDGPVRGVHLLGWWSNAATLKNHLGFGGEGFIESMIMLRLDQAAVQEFLGPFVTWSVRDNRGLVADRTQLSEPTTVVPFAPLLPRDSKTLLKTAWES</sequence>
<dbReference type="RefSeq" id="WP_344225010.1">
    <property type="nucleotide sequence ID" value="NZ_BAAAQA010000022.1"/>
</dbReference>
<evidence type="ECO:0000313" key="6">
    <source>
        <dbReference type="Proteomes" id="UP001500166"/>
    </source>
</evidence>